<sequence>MQRQKSILLLVLCFLFTAVLFGCGETTEPKKATTDPTDTKQQETFKIGERVEMGKLVITVNSIRDSQGSEFLKPESGHIYKIADCTIENLSDESEAISSMLMFKMADSEGYNYNITITDSSKTSLDGELGPGRKMRGEIAFEVPSDATGLELIFEPNVLGFGQAIFKLD</sequence>
<protein>
    <recommendedName>
        <fullName evidence="3">DUF4352 domain-containing protein</fullName>
    </recommendedName>
</protein>
<reference evidence="5" key="1">
    <citation type="submission" date="2015-01" db="EMBL/GenBank/DDBJ databases">
        <authorList>
            <person name="Manzoor Shahid"/>
            <person name="Zubair Saima"/>
        </authorList>
    </citation>
    <scope>NUCLEOTIDE SEQUENCE [LARGE SCALE GENOMIC DNA]</scope>
    <source>
        <strain evidence="5">Sp3</strain>
    </source>
</reference>
<dbReference type="OrthoDB" id="1795719at2"/>
<feature type="chain" id="PRO_5039242884" description="DUF4352 domain-containing protein" evidence="2">
    <location>
        <begin position="22"/>
        <end position="169"/>
    </location>
</feature>
<evidence type="ECO:0000259" key="3">
    <source>
        <dbReference type="Pfam" id="PF11611"/>
    </source>
</evidence>
<feature type="domain" description="DUF4352" evidence="3">
    <location>
        <begin position="45"/>
        <end position="159"/>
    </location>
</feature>
<dbReference type="InterPro" id="IPR029051">
    <property type="entry name" value="DUF4352"/>
</dbReference>
<proteinExistence type="predicted"/>
<keyword evidence="1 2" id="KW-0732">Signal</keyword>
<evidence type="ECO:0000256" key="2">
    <source>
        <dbReference type="SAM" id="SignalP"/>
    </source>
</evidence>
<gene>
    <name evidence="4" type="ORF">SSCH_1150016</name>
</gene>
<dbReference type="Pfam" id="PF11611">
    <property type="entry name" value="DUF4352"/>
    <property type="match status" value="1"/>
</dbReference>
<dbReference type="RefSeq" id="WP_052835188.1">
    <property type="nucleotide sequence ID" value="NZ_CDRZ01000019.1"/>
</dbReference>
<dbReference type="EMBL" id="CDRZ01000019">
    <property type="protein sequence ID" value="CEO87607.1"/>
    <property type="molecule type" value="Genomic_DNA"/>
</dbReference>
<organism evidence="4 5">
    <name type="scientific">Syntrophaceticus schinkii</name>
    <dbReference type="NCBI Taxonomy" id="499207"/>
    <lineage>
        <taxon>Bacteria</taxon>
        <taxon>Bacillati</taxon>
        <taxon>Bacillota</taxon>
        <taxon>Clostridia</taxon>
        <taxon>Thermoanaerobacterales</taxon>
        <taxon>Thermoanaerobacterales Family III. Incertae Sedis</taxon>
        <taxon>Syntrophaceticus</taxon>
    </lineage>
</organism>
<name>A0A0B7MIZ0_9FIRM</name>
<evidence type="ECO:0000256" key="1">
    <source>
        <dbReference type="ARBA" id="ARBA00022729"/>
    </source>
</evidence>
<dbReference type="PROSITE" id="PS51257">
    <property type="entry name" value="PROKAR_LIPOPROTEIN"/>
    <property type="match status" value="1"/>
</dbReference>
<accession>A0A0B7MIZ0</accession>
<dbReference type="AlphaFoldDB" id="A0A0B7MIZ0"/>
<evidence type="ECO:0000313" key="4">
    <source>
        <dbReference type="EMBL" id="CEO87607.1"/>
    </source>
</evidence>
<keyword evidence="5" id="KW-1185">Reference proteome</keyword>
<dbReference type="Gene3D" id="2.60.40.1240">
    <property type="match status" value="1"/>
</dbReference>
<dbReference type="InterPro" id="IPR029050">
    <property type="entry name" value="Immunoprotect_excell_Ig-like"/>
</dbReference>
<feature type="signal peptide" evidence="2">
    <location>
        <begin position="1"/>
        <end position="21"/>
    </location>
</feature>
<dbReference type="Proteomes" id="UP000046155">
    <property type="component" value="Unassembled WGS sequence"/>
</dbReference>
<evidence type="ECO:0000313" key="5">
    <source>
        <dbReference type="Proteomes" id="UP000046155"/>
    </source>
</evidence>